<protein>
    <submittedName>
        <fullName evidence="2">Uncharacterized protein</fullName>
    </submittedName>
</protein>
<dbReference type="AlphaFoldDB" id="A0A1J4RSQ3"/>
<sequence length="276" mass="29857">MIWLLILAAVTATVPNRIRPDTPVLISPNNNSTISTTAPTFIFNPSGGETLISHYQLWPDGVKNTDHIPQSFATITTQALSALAEGTHTWMVKAIGTNATERDSAIWTFTIDTTAPLILIETVAGQEFQNAVSFSTSDRYPVISGQSESNAALSITFDNEAVTVLVGSDRLFRVKPKTALALGRHTVSVSSSDPAGNNTLLPSFYLDIIAGAGLITIPLPSPFPDLSFTVPVIVPLTLAPVTAFELIPPLLCPINWWLVILIILLIIYIIISKRRR</sequence>
<keyword evidence="1" id="KW-0472">Membrane</keyword>
<name>A0A1J4RSQ3_9BACT</name>
<dbReference type="Proteomes" id="UP000183144">
    <property type="component" value="Unassembled WGS sequence"/>
</dbReference>
<keyword evidence="1" id="KW-0812">Transmembrane</keyword>
<organism evidence="2 3">
    <name type="scientific">Candidatus Beckwithbacteria bacterium CG1_02_47_37</name>
    <dbReference type="NCBI Taxonomy" id="1805034"/>
    <lineage>
        <taxon>Bacteria</taxon>
        <taxon>Candidatus Beckwithiibacteriota</taxon>
    </lineage>
</organism>
<comment type="caution">
    <text evidence="2">The sequence shown here is derived from an EMBL/GenBank/DDBJ whole genome shotgun (WGS) entry which is preliminary data.</text>
</comment>
<evidence type="ECO:0000313" key="2">
    <source>
        <dbReference type="EMBL" id="OIN89927.1"/>
    </source>
</evidence>
<dbReference type="Gene3D" id="2.60.40.10">
    <property type="entry name" value="Immunoglobulins"/>
    <property type="match status" value="2"/>
</dbReference>
<keyword evidence="1" id="KW-1133">Transmembrane helix</keyword>
<evidence type="ECO:0000313" key="3">
    <source>
        <dbReference type="Proteomes" id="UP000183144"/>
    </source>
</evidence>
<dbReference type="STRING" id="1805034.AUJ59_00415"/>
<dbReference type="EMBL" id="MNUI01000009">
    <property type="protein sequence ID" value="OIN89927.1"/>
    <property type="molecule type" value="Genomic_DNA"/>
</dbReference>
<feature type="transmembrane region" description="Helical" evidence="1">
    <location>
        <begin position="254"/>
        <end position="271"/>
    </location>
</feature>
<reference evidence="2 3" key="1">
    <citation type="journal article" date="2016" name="Environ. Microbiol.">
        <title>Genomic resolution of a cold subsurface aquifer community provides metabolic insights for novel microbes adapted to high CO concentrations.</title>
        <authorList>
            <person name="Probst A.J."/>
            <person name="Castelle C.J."/>
            <person name="Singh A."/>
            <person name="Brown C.T."/>
            <person name="Anantharaman K."/>
            <person name="Sharon I."/>
            <person name="Hug L.A."/>
            <person name="Burstein D."/>
            <person name="Emerson J.B."/>
            <person name="Thomas B.C."/>
            <person name="Banfield J.F."/>
        </authorList>
    </citation>
    <scope>NUCLEOTIDE SEQUENCE [LARGE SCALE GENOMIC DNA]</scope>
    <source>
        <strain evidence="2">CG1_02_47_37</strain>
    </source>
</reference>
<evidence type="ECO:0000256" key="1">
    <source>
        <dbReference type="SAM" id="Phobius"/>
    </source>
</evidence>
<gene>
    <name evidence="2" type="ORF">AUJ59_00415</name>
</gene>
<proteinExistence type="predicted"/>
<accession>A0A1J4RSQ3</accession>
<dbReference type="NCBIfam" id="NF033510">
    <property type="entry name" value="Ca_tandemer"/>
    <property type="match status" value="1"/>
</dbReference>
<dbReference type="InterPro" id="IPR013783">
    <property type="entry name" value="Ig-like_fold"/>
</dbReference>